<dbReference type="Proteomes" id="UP000006034">
    <property type="component" value="Unassembled WGS sequence"/>
</dbReference>
<gene>
    <name evidence="4" type="ORF">HMPREF0179_01662</name>
</gene>
<comment type="similarity">
    <text evidence="1">Belongs to the NAD(P)-dependent epimerase/dehydratase family. SDR39U1 subfamily.</text>
</comment>
<accession>E5Y649</accession>
<dbReference type="GeneID" id="78087359"/>
<dbReference type="STRING" id="563192.HMPREF0179_01662"/>
<dbReference type="Gene3D" id="3.40.50.720">
    <property type="entry name" value="NAD(P)-binding Rossmann-like Domain"/>
    <property type="match status" value="1"/>
</dbReference>
<evidence type="ECO:0000259" key="3">
    <source>
        <dbReference type="Pfam" id="PF08338"/>
    </source>
</evidence>
<dbReference type="HOGENOM" id="CLU_047373_0_2_7"/>
<sequence length="303" mass="32612">MRVIILGGSGFIGRALTQALISRGDEVVVPTRHVPAATPSTGPEYQLWDGQDHSSLSQLLNGADAVINLLGENIAAKRWSSVQKERIISSRLLAGQALVIALQMPIVKPKVLIQASAIGYYGFWPENASAPDCTEDSPAGSGFLATTTIQWERSTQQAEHLGLRRCIIRTAPVLGLGGGMLAKLLPVFQLGLGGPVGTGRQPFAWIHLDDEVAAILFLLDHEELSGPFNLVAPEHSTMNDFVQSLGKVLKRPVWLPVPSPLLRLGFGDMADELLLAGQKASPVRLLEHGFVFRHPTLDSALFA</sequence>
<proteinExistence type="inferred from homology"/>
<evidence type="ECO:0000259" key="2">
    <source>
        <dbReference type="Pfam" id="PF01370"/>
    </source>
</evidence>
<dbReference type="eggNOG" id="COG1090">
    <property type="taxonomic scope" value="Bacteria"/>
</dbReference>
<dbReference type="InterPro" id="IPR036291">
    <property type="entry name" value="NAD(P)-bd_dom_sf"/>
</dbReference>
<dbReference type="NCBIfam" id="TIGR01777">
    <property type="entry name" value="yfcH"/>
    <property type="match status" value="1"/>
</dbReference>
<evidence type="ECO:0000256" key="1">
    <source>
        <dbReference type="ARBA" id="ARBA00009353"/>
    </source>
</evidence>
<dbReference type="Pfam" id="PF08338">
    <property type="entry name" value="DUF1731"/>
    <property type="match status" value="1"/>
</dbReference>
<dbReference type="InterPro" id="IPR010099">
    <property type="entry name" value="SDR39U1"/>
</dbReference>
<keyword evidence="5" id="KW-1185">Reference proteome</keyword>
<name>E5Y649_BILW3</name>
<dbReference type="InterPro" id="IPR013549">
    <property type="entry name" value="DUF1731"/>
</dbReference>
<dbReference type="CDD" id="cd05242">
    <property type="entry name" value="SDR_a8"/>
    <property type="match status" value="1"/>
</dbReference>
<dbReference type="EMBL" id="ADCP02000003">
    <property type="protein sequence ID" value="EFV44596.1"/>
    <property type="molecule type" value="Genomic_DNA"/>
</dbReference>
<dbReference type="Pfam" id="PF01370">
    <property type="entry name" value="Epimerase"/>
    <property type="match status" value="1"/>
</dbReference>
<dbReference type="OrthoDB" id="5292533at2"/>
<dbReference type="SUPFAM" id="SSF51735">
    <property type="entry name" value="NAD(P)-binding Rossmann-fold domains"/>
    <property type="match status" value="1"/>
</dbReference>
<protein>
    <submittedName>
        <fullName evidence="4">TIGR01777 family protein</fullName>
    </submittedName>
</protein>
<dbReference type="PANTHER" id="PTHR11092">
    <property type="entry name" value="SUGAR NUCLEOTIDE EPIMERASE RELATED"/>
    <property type="match status" value="1"/>
</dbReference>
<evidence type="ECO:0000313" key="5">
    <source>
        <dbReference type="Proteomes" id="UP000006034"/>
    </source>
</evidence>
<reference evidence="4 5" key="2">
    <citation type="submission" date="2013-04" db="EMBL/GenBank/DDBJ databases">
        <title>The Genome Sequence of Bilophila wadsworthia 3_1_6.</title>
        <authorList>
            <consortium name="The Broad Institute Genomics Platform"/>
            <person name="Earl A."/>
            <person name="Ward D."/>
            <person name="Feldgarden M."/>
            <person name="Gevers D."/>
            <person name="Sibley C."/>
            <person name="Strauss J."/>
            <person name="Allen-Vercoe E."/>
            <person name="Walker B."/>
            <person name="Young S."/>
            <person name="Zeng Q."/>
            <person name="Gargeya S."/>
            <person name="Fitzgerald M."/>
            <person name="Haas B."/>
            <person name="Abouelleil A."/>
            <person name="Allen A.W."/>
            <person name="Alvarado L."/>
            <person name="Arachchi H.M."/>
            <person name="Berlin A.M."/>
            <person name="Chapman S.B."/>
            <person name="Gainer-Dewar J."/>
            <person name="Goldberg J."/>
            <person name="Griggs A."/>
            <person name="Gujja S."/>
            <person name="Hansen M."/>
            <person name="Howarth C."/>
            <person name="Imamovic A."/>
            <person name="Ireland A."/>
            <person name="Larimer J."/>
            <person name="McCowan C."/>
            <person name="Murphy C."/>
            <person name="Pearson M."/>
            <person name="Poon T.W."/>
            <person name="Priest M."/>
            <person name="Roberts A."/>
            <person name="Saif S."/>
            <person name="Shea T."/>
            <person name="Sisk P."/>
            <person name="Sykes S."/>
            <person name="Wortman J."/>
            <person name="Nusbaum C."/>
            <person name="Birren B."/>
        </authorList>
    </citation>
    <scope>NUCLEOTIDE SEQUENCE [LARGE SCALE GENOMIC DNA]</scope>
    <source>
        <strain evidence="4 5">3_1_6</strain>
    </source>
</reference>
<feature type="domain" description="DUF1731" evidence="3">
    <location>
        <begin position="257"/>
        <end position="301"/>
    </location>
</feature>
<feature type="domain" description="NAD-dependent epimerase/dehydratase" evidence="2">
    <location>
        <begin position="3"/>
        <end position="223"/>
    </location>
</feature>
<dbReference type="AlphaFoldDB" id="E5Y649"/>
<reference evidence="4 5" key="1">
    <citation type="submission" date="2010-10" db="EMBL/GenBank/DDBJ databases">
        <authorList>
            <consortium name="The Broad Institute Genome Sequencing Platform"/>
            <person name="Ward D."/>
            <person name="Earl A."/>
            <person name="Feldgarden M."/>
            <person name="Young S.K."/>
            <person name="Gargeya S."/>
            <person name="Zeng Q."/>
            <person name="Alvarado L."/>
            <person name="Berlin A."/>
            <person name="Bochicchio J."/>
            <person name="Chapman S.B."/>
            <person name="Chen Z."/>
            <person name="Freedman E."/>
            <person name="Gellesch M."/>
            <person name="Goldberg J."/>
            <person name="Griggs A."/>
            <person name="Gujja S."/>
            <person name="Heilman E."/>
            <person name="Heiman D."/>
            <person name="Howarth C."/>
            <person name="Mehta T."/>
            <person name="Neiman D."/>
            <person name="Pearson M."/>
            <person name="Roberts A."/>
            <person name="Saif S."/>
            <person name="Shea T."/>
            <person name="Shenoy N."/>
            <person name="Sisk P."/>
            <person name="Stolte C."/>
            <person name="Sykes S."/>
            <person name="White J."/>
            <person name="Yandava C."/>
            <person name="Allen-Vercoe E."/>
            <person name="Sibley C."/>
            <person name="Ambrose C.E."/>
            <person name="Strauss J."/>
            <person name="Daigneault M."/>
            <person name="Haas B."/>
            <person name="Nusbaum C."/>
            <person name="Birren B."/>
        </authorList>
    </citation>
    <scope>NUCLEOTIDE SEQUENCE [LARGE SCALE GENOMIC DNA]</scope>
    <source>
        <strain evidence="4 5">3_1_6</strain>
    </source>
</reference>
<dbReference type="RefSeq" id="WP_005027089.1">
    <property type="nucleotide sequence ID" value="NZ_KE150240.1"/>
</dbReference>
<comment type="caution">
    <text evidence="4">The sequence shown here is derived from an EMBL/GenBank/DDBJ whole genome shotgun (WGS) entry which is preliminary data.</text>
</comment>
<evidence type="ECO:0000313" key="4">
    <source>
        <dbReference type="EMBL" id="EFV44596.1"/>
    </source>
</evidence>
<dbReference type="PANTHER" id="PTHR11092:SF0">
    <property type="entry name" value="EPIMERASE FAMILY PROTEIN SDR39U1"/>
    <property type="match status" value="1"/>
</dbReference>
<organism evidence="4 5">
    <name type="scientific">Bilophila wadsworthia (strain 3_1_6)</name>
    <dbReference type="NCBI Taxonomy" id="563192"/>
    <lineage>
        <taxon>Bacteria</taxon>
        <taxon>Pseudomonadati</taxon>
        <taxon>Thermodesulfobacteriota</taxon>
        <taxon>Desulfovibrionia</taxon>
        <taxon>Desulfovibrionales</taxon>
        <taxon>Desulfovibrionaceae</taxon>
        <taxon>Bilophila</taxon>
    </lineage>
</organism>
<dbReference type="InterPro" id="IPR001509">
    <property type="entry name" value="Epimerase_deHydtase"/>
</dbReference>